<gene>
    <name evidence="12" type="ORF">BS50DRAFT_580028</name>
</gene>
<evidence type="ECO:0000313" key="12">
    <source>
        <dbReference type="EMBL" id="PSN59457.1"/>
    </source>
</evidence>
<dbReference type="PANTHER" id="PTHR21229:SF1">
    <property type="entry name" value="GH17801P"/>
    <property type="match status" value="1"/>
</dbReference>
<evidence type="ECO:0000256" key="1">
    <source>
        <dbReference type="ARBA" id="ARBA00004141"/>
    </source>
</evidence>
<dbReference type="InterPro" id="IPR009637">
    <property type="entry name" value="GPR107/GPR108-like"/>
</dbReference>
<dbReference type="InterPro" id="IPR053937">
    <property type="entry name" value="GOST_TM"/>
</dbReference>
<dbReference type="InterPro" id="IPR053938">
    <property type="entry name" value="PTM1-like_N"/>
</dbReference>
<dbReference type="Pfam" id="PF21902">
    <property type="entry name" value="PTM1-like_N"/>
    <property type="match status" value="1"/>
</dbReference>
<keyword evidence="13" id="KW-1185">Reference proteome</keyword>
<dbReference type="GO" id="GO:0005794">
    <property type="term" value="C:Golgi apparatus"/>
    <property type="evidence" value="ECO:0007669"/>
    <property type="project" value="TreeGrafter"/>
</dbReference>
<feature type="chain" id="PRO_5015442692" description="Integral membrane protein" evidence="9">
    <location>
        <begin position="23"/>
        <end position="562"/>
    </location>
</feature>
<keyword evidence="3 8" id="KW-0812">Transmembrane</keyword>
<keyword evidence="5 8" id="KW-1133">Transmembrane helix</keyword>
<evidence type="ECO:0008006" key="14">
    <source>
        <dbReference type="Google" id="ProtNLM"/>
    </source>
</evidence>
<evidence type="ECO:0000256" key="3">
    <source>
        <dbReference type="ARBA" id="ARBA00022692"/>
    </source>
</evidence>
<dbReference type="GO" id="GO:0005829">
    <property type="term" value="C:cytosol"/>
    <property type="evidence" value="ECO:0007669"/>
    <property type="project" value="GOC"/>
</dbReference>
<sequence>MKAGWLRTAGLLALSAMAAVDAVDVTLSQNDAQKCSGMYSKKSWGGQVEPFILVKFLKSGDKQNEGIEDPTVGVVIWEWKDSLLLGKPSDRPVDEREYICNDDSIKANLCNATHKGEWILADNVDSLSKNYIRTAAVHLKNPSPLNYPVASSGEKKMALKTGYYCVATAAYTKDVEYEAIVTFRNAYGELPAAQIAKLPFYGGITIVYFVVAIFWGFLYFQNRHDILAVQNYITAILVFLVLEMLMTWGFYDYQNRHGNNIGAKILMIVVAVLNAFRNSFSFFLLLIVCMGYGVVKPSLGKTMTIVRWLAVAHFVFGVIYAVASLTVRPDDAGPLVLLVILPLSATLTAFYIWTLNSLNLTMKDLMERKQHVKANMYKKLWWCILVSIIVIFGFFFINSFTFAGVSDPDFAPSHWQTRWFVLDGWLNLVYLADVCFVAYMWRPTANNRRFAMSDEIAQDDEGFEIASLRDSLDEEEGGGSDRPPGYDPVSRTRSPGEGANRDASPLPAPKPQKPVHPPRESLDGDTIFAVGEDDKWSDDELEPASPTEGDERARLTSTRKND</sequence>
<organism evidence="12 13">
    <name type="scientific">Corynespora cassiicola Philippines</name>
    <dbReference type="NCBI Taxonomy" id="1448308"/>
    <lineage>
        <taxon>Eukaryota</taxon>
        <taxon>Fungi</taxon>
        <taxon>Dikarya</taxon>
        <taxon>Ascomycota</taxon>
        <taxon>Pezizomycotina</taxon>
        <taxon>Dothideomycetes</taxon>
        <taxon>Pleosporomycetidae</taxon>
        <taxon>Pleosporales</taxon>
        <taxon>Corynesporascaceae</taxon>
        <taxon>Corynespora</taxon>
    </lineage>
</organism>
<keyword evidence="4 9" id="KW-0732">Signal</keyword>
<evidence type="ECO:0000313" key="13">
    <source>
        <dbReference type="Proteomes" id="UP000240883"/>
    </source>
</evidence>
<feature type="signal peptide" evidence="9">
    <location>
        <begin position="1"/>
        <end position="22"/>
    </location>
</feature>
<evidence type="ECO:0000256" key="6">
    <source>
        <dbReference type="ARBA" id="ARBA00023136"/>
    </source>
</evidence>
<dbReference type="Proteomes" id="UP000240883">
    <property type="component" value="Unassembled WGS sequence"/>
</dbReference>
<name>A0A2T2N1Z4_CORCC</name>
<evidence type="ECO:0000256" key="2">
    <source>
        <dbReference type="ARBA" id="ARBA00007883"/>
    </source>
</evidence>
<feature type="compositionally biased region" description="Pro residues" evidence="7">
    <location>
        <begin position="506"/>
        <end position="515"/>
    </location>
</feature>
<feature type="domain" description="PTM1-like N-terminal" evidence="11">
    <location>
        <begin position="32"/>
        <end position="185"/>
    </location>
</feature>
<feature type="transmembrane region" description="Helical" evidence="8">
    <location>
        <begin position="335"/>
        <end position="359"/>
    </location>
</feature>
<dbReference type="PANTHER" id="PTHR21229">
    <property type="entry name" value="LUNG SEVEN TRANSMEMBRANE RECEPTOR"/>
    <property type="match status" value="1"/>
</dbReference>
<feature type="transmembrane region" description="Helical" evidence="8">
    <location>
        <begin position="200"/>
        <end position="220"/>
    </location>
</feature>
<feature type="compositionally biased region" description="Basic and acidic residues" evidence="7">
    <location>
        <begin position="549"/>
        <end position="562"/>
    </location>
</feature>
<comment type="similarity">
    <text evidence="2">Belongs to the LU7TM family.</text>
</comment>
<dbReference type="OrthoDB" id="19932at2759"/>
<feature type="transmembrane region" description="Helical" evidence="8">
    <location>
        <begin position="305"/>
        <end position="323"/>
    </location>
</feature>
<reference evidence="12 13" key="1">
    <citation type="journal article" date="2018" name="Front. Microbiol.">
        <title>Genome-Wide Analysis of Corynespora cassiicola Leaf Fall Disease Putative Effectors.</title>
        <authorList>
            <person name="Lopez D."/>
            <person name="Ribeiro S."/>
            <person name="Label P."/>
            <person name="Fumanal B."/>
            <person name="Venisse J.S."/>
            <person name="Kohler A."/>
            <person name="de Oliveira R.R."/>
            <person name="Labutti K."/>
            <person name="Lipzen A."/>
            <person name="Lail K."/>
            <person name="Bauer D."/>
            <person name="Ohm R.A."/>
            <person name="Barry K.W."/>
            <person name="Spatafora J."/>
            <person name="Grigoriev I.V."/>
            <person name="Martin F.M."/>
            <person name="Pujade-Renaud V."/>
        </authorList>
    </citation>
    <scope>NUCLEOTIDE SEQUENCE [LARGE SCALE GENOMIC DNA]</scope>
    <source>
        <strain evidence="12 13">Philippines</strain>
    </source>
</reference>
<evidence type="ECO:0000256" key="7">
    <source>
        <dbReference type="SAM" id="MobiDB-lite"/>
    </source>
</evidence>
<comment type="subcellular location">
    <subcellularLocation>
        <location evidence="1">Membrane</location>
        <topology evidence="1">Multi-pass membrane protein</topology>
    </subcellularLocation>
</comment>
<keyword evidence="6 8" id="KW-0472">Membrane</keyword>
<dbReference type="GO" id="GO:0016020">
    <property type="term" value="C:membrane"/>
    <property type="evidence" value="ECO:0007669"/>
    <property type="project" value="UniProtKB-SubCell"/>
</dbReference>
<dbReference type="Pfam" id="PF06814">
    <property type="entry name" value="GOST_TM"/>
    <property type="match status" value="1"/>
</dbReference>
<proteinExistence type="inferred from homology"/>
<evidence type="ECO:0000256" key="9">
    <source>
        <dbReference type="SAM" id="SignalP"/>
    </source>
</evidence>
<dbReference type="GO" id="GO:0042147">
    <property type="term" value="P:retrograde transport, endosome to Golgi"/>
    <property type="evidence" value="ECO:0007669"/>
    <property type="project" value="TreeGrafter"/>
</dbReference>
<feature type="region of interest" description="Disordered" evidence="7">
    <location>
        <begin position="470"/>
        <end position="562"/>
    </location>
</feature>
<feature type="domain" description="GOST seven transmembrane" evidence="10">
    <location>
        <begin position="197"/>
        <end position="448"/>
    </location>
</feature>
<dbReference type="STRING" id="1448308.A0A2T2N1Z4"/>
<evidence type="ECO:0000259" key="11">
    <source>
        <dbReference type="Pfam" id="PF21902"/>
    </source>
</evidence>
<protein>
    <recommendedName>
        <fullName evidence="14">Integral membrane protein</fullName>
    </recommendedName>
</protein>
<evidence type="ECO:0000256" key="8">
    <source>
        <dbReference type="SAM" id="Phobius"/>
    </source>
</evidence>
<feature type="transmembrane region" description="Helical" evidence="8">
    <location>
        <begin position="424"/>
        <end position="441"/>
    </location>
</feature>
<feature type="transmembrane region" description="Helical" evidence="8">
    <location>
        <begin position="263"/>
        <end position="293"/>
    </location>
</feature>
<evidence type="ECO:0000259" key="10">
    <source>
        <dbReference type="Pfam" id="PF06814"/>
    </source>
</evidence>
<evidence type="ECO:0000256" key="4">
    <source>
        <dbReference type="ARBA" id="ARBA00022729"/>
    </source>
</evidence>
<feature type="transmembrane region" description="Helical" evidence="8">
    <location>
        <begin position="232"/>
        <end position="251"/>
    </location>
</feature>
<accession>A0A2T2N1Z4</accession>
<dbReference type="EMBL" id="KZ678156">
    <property type="protein sequence ID" value="PSN59457.1"/>
    <property type="molecule type" value="Genomic_DNA"/>
</dbReference>
<evidence type="ECO:0000256" key="5">
    <source>
        <dbReference type="ARBA" id="ARBA00022989"/>
    </source>
</evidence>
<feature type="transmembrane region" description="Helical" evidence="8">
    <location>
        <begin position="380"/>
        <end position="404"/>
    </location>
</feature>
<dbReference type="AlphaFoldDB" id="A0A2T2N1Z4"/>